<dbReference type="RefSeq" id="XP_016979840.1">
    <property type="nucleotide sequence ID" value="XM_017124351.1"/>
</dbReference>
<dbReference type="EC" id="2.3.2.27" evidence="5"/>
<dbReference type="GeneID" id="108045128"/>
<keyword evidence="13 17" id="KW-1133">Transmembrane helix</keyword>
<keyword evidence="7 17" id="KW-0812">Transmembrane</keyword>
<dbReference type="Pfam" id="PF13639">
    <property type="entry name" value="zf-RING_2"/>
    <property type="match status" value="1"/>
</dbReference>
<feature type="transmembrane region" description="Helical" evidence="17">
    <location>
        <begin position="170"/>
        <end position="192"/>
    </location>
</feature>
<dbReference type="CTD" id="43747"/>
<reference evidence="20" key="3">
    <citation type="submission" date="2025-05" db="UniProtKB">
        <authorList>
            <consortium name="EnsemblMetazoa"/>
        </authorList>
    </citation>
    <scope>IDENTIFICATION</scope>
</reference>
<dbReference type="GO" id="GO:0008270">
    <property type="term" value="F:zinc ion binding"/>
    <property type="evidence" value="ECO:0007669"/>
    <property type="project" value="UniProtKB-KW"/>
</dbReference>
<comment type="catalytic activity">
    <reaction evidence="1">
        <text>S-ubiquitinyl-[E2 ubiquitin-conjugating enzyme]-L-cysteine + [acceptor protein]-L-lysine = [E2 ubiquitin-conjugating enzyme]-L-cysteine + N(6)-ubiquitinyl-[acceptor protein]-L-lysine.</text>
        <dbReference type="EC" id="2.3.2.27"/>
    </reaction>
</comment>
<evidence type="ECO:0000256" key="8">
    <source>
        <dbReference type="ARBA" id="ARBA00022723"/>
    </source>
</evidence>
<dbReference type="GO" id="GO:0036503">
    <property type="term" value="P:ERAD pathway"/>
    <property type="evidence" value="ECO:0007669"/>
    <property type="project" value="TreeGrafter"/>
</dbReference>
<evidence type="ECO:0000256" key="3">
    <source>
        <dbReference type="ARBA" id="ARBA00004906"/>
    </source>
</evidence>
<comment type="similarity">
    <text evidence="4">Belongs to the HRD1 family.</text>
</comment>
<keyword evidence="6" id="KW-0808">Transferase</keyword>
<evidence type="ECO:0000256" key="6">
    <source>
        <dbReference type="ARBA" id="ARBA00022679"/>
    </source>
</evidence>
<feature type="transmembrane region" description="Helical" evidence="17">
    <location>
        <begin position="212"/>
        <end position="237"/>
    </location>
</feature>
<evidence type="ECO:0000256" key="15">
    <source>
        <dbReference type="PROSITE-ProRule" id="PRU00175"/>
    </source>
</evidence>
<keyword evidence="10" id="KW-0833">Ubl conjugation pathway</keyword>
<dbReference type="Gene3D" id="3.30.40.10">
    <property type="entry name" value="Zinc/RING finger domain, C3HC4 (zinc finger)"/>
    <property type="match status" value="1"/>
</dbReference>
<feature type="signal peptide" evidence="18">
    <location>
        <begin position="1"/>
        <end position="15"/>
    </location>
</feature>
<evidence type="ECO:0000313" key="21">
    <source>
        <dbReference type="Proteomes" id="UP001652680"/>
    </source>
</evidence>
<dbReference type="FunFam" id="3.30.40.10:FF:000088">
    <property type="entry name" value="E3 ubiquitin-protein ligase synoviolin"/>
    <property type="match status" value="1"/>
</dbReference>
<evidence type="ECO:0000256" key="17">
    <source>
        <dbReference type="SAM" id="Phobius"/>
    </source>
</evidence>
<protein>
    <recommendedName>
        <fullName evidence="5">RING-type E3 ubiquitin transferase</fullName>
        <ecNumber evidence="5">2.3.2.27</ecNumber>
    </recommendedName>
</protein>
<evidence type="ECO:0000313" key="20">
    <source>
        <dbReference type="EnsemblMetazoa" id="XP_016979838.1"/>
    </source>
</evidence>
<proteinExistence type="inferred from homology"/>
<feature type="transmembrane region" description="Helical" evidence="17">
    <location>
        <begin position="42"/>
        <end position="59"/>
    </location>
</feature>
<evidence type="ECO:0000256" key="10">
    <source>
        <dbReference type="ARBA" id="ARBA00022786"/>
    </source>
</evidence>
<dbReference type="CDD" id="cd16479">
    <property type="entry name" value="RING-H2_synoviolin"/>
    <property type="match status" value="1"/>
</dbReference>
<comment type="pathway">
    <text evidence="3">Protein modification; protein ubiquitination.</text>
</comment>
<keyword evidence="9 15" id="KW-0863">Zinc-finger</keyword>
<keyword evidence="11" id="KW-0256">Endoplasmic reticulum</keyword>
<dbReference type="OrthoDB" id="7759664at2759"/>
<dbReference type="Pfam" id="PF25563">
    <property type="entry name" value="TPR_SYVN1_N"/>
    <property type="match status" value="1"/>
</dbReference>
<evidence type="ECO:0000259" key="19">
    <source>
        <dbReference type="PROSITE" id="PS50089"/>
    </source>
</evidence>
<evidence type="ECO:0000256" key="14">
    <source>
        <dbReference type="ARBA" id="ARBA00023136"/>
    </source>
</evidence>
<comment type="subcellular location">
    <subcellularLocation>
        <location evidence="2">Endoplasmic reticulum membrane</location>
        <topology evidence="2">Multi-pass membrane protein</topology>
    </subcellularLocation>
</comment>
<dbReference type="PANTHER" id="PTHR22763:SF184">
    <property type="entry name" value="E3 UBIQUITIN-PROTEIN LIGASE SYNOVIOLIN"/>
    <property type="match status" value="1"/>
</dbReference>
<dbReference type="GO" id="GO:0043161">
    <property type="term" value="P:proteasome-mediated ubiquitin-dependent protein catabolic process"/>
    <property type="evidence" value="ECO:0007669"/>
    <property type="project" value="TreeGrafter"/>
</dbReference>
<dbReference type="GO" id="GO:0061630">
    <property type="term" value="F:ubiquitin protein ligase activity"/>
    <property type="evidence" value="ECO:0007669"/>
    <property type="project" value="UniProtKB-EC"/>
</dbReference>
<evidence type="ECO:0000256" key="2">
    <source>
        <dbReference type="ARBA" id="ARBA00004477"/>
    </source>
</evidence>
<evidence type="ECO:0000256" key="5">
    <source>
        <dbReference type="ARBA" id="ARBA00012483"/>
    </source>
</evidence>
<dbReference type="InterPro" id="IPR057992">
    <property type="entry name" value="TPR_SYVN1_N"/>
</dbReference>
<dbReference type="PANTHER" id="PTHR22763">
    <property type="entry name" value="RING ZINC FINGER PROTEIN"/>
    <property type="match status" value="1"/>
</dbReference>
<feature type="compositionally biased region" description="Polar residues" evidence="16">
    <location>
        <begin position="576"/>
        <end position="586"/>
    </location>
</feature>
<evidence type="ECO:0000313" key="23">
    <source>
        <dbReference type="RefSeq" id="XP_016979840.1"/>
    </source>
</evidence>
<dbReference type="SUPFAM" id="SSF57850">
    <property type="entry name" value="RING/U-box"/>
    <property type="match status" value="1"/>
</dbReference>
<accession>A0A6P4EXK3</accession>
<dbReference type="Proteomes" id="UP001652680">
    <property type="component" value="Unassembled WGS sequence"/>
</dbReference>
<dbReference type="InterPro" id="IPR050731">
    <property type="entry name" value="HRD1_E3_ubiq-ligases"/>
</dbReference>
<evidence type="ECO:0000256" key="12">
    <source>
        <dbReference type="ARBA" id="ARBA00022833"/>
    </source>
</evidence>
<evidence type="ECO:0000256" key="7">
    <source>
        <dbReference type="ARBA" id="ARBA00022692"/>
    </source>
</evidence>
<dbReference type="GO" id="GO:0005789">
    <property type="term" value="C:endoplasmic reticulum membrane"/>
    <property type="evidence" value="ECO:0007669"/>
    <property type="project" value="UniProtKB-SubCell"/>
</dbReference>
<evidence type="ECO:0000256" key="4">
    <source>
        <dbReference type="ARBA" id="ARBA00010089"/>
    </source>
</evidence>
<evidence type="ECO:0000313" key="22">
    <source>
        <dbReference type="RefSeq" id="XP_016979838.1"/>
    </source>
</evidence>
<reference evidence="22 23" key="2">
    <citation type="submission" date="2025-04" db="UniProtKB">
        <authorList>
            <consortium name="RefSeq"/>
        </authorList>
    </citation>
    <scope>IDENTIFICATION</scope>
</reference>
<keyword evidence="14 17" id="KW-0472">Membrane</keyword>
<keyword evidence="8" id="KW-0479">Metal-binding</keyword>
<keyword evidence="21" id="KW-1185">Reference proteome</keyword>
<name>A0A6P4EXK3_DRORH</name>
<evidence type="ECO:0000256" key="9">
    <source>
        <dbReference type="ARBA" id="ARBA00022771"/>
    </source>
</evidence>
<feature type="domain" description="RING-type" evidence="19">
    <location>
        <begin position="289"/>
        <end position="328"/>
    </location>
</feature>
<dbReference type="SMART" id="SM00184">
    <property type="entry name" value="RING"/>
    <property type="match status" value="1"/>
</dbReference>
<feature type="chain" id="PRO_5044647237" description="RING-type E3 ubiquitin transferase" evidence="18">
    <location>
        <begin position="16"/>
        <end position="623"/>
    </location>
</feature>
<keyword evidence="12" id="KW-0862">Zinc</keyword>
<dbReference type="InterPro" id="IPR013083">
    <property type="entry name" value="Znf_RING/FYVE/PHD"/>
</dbReference>
<dbReference type="RefSeq" id="XP_016979838.1">
    <property type="nucleotide sequence ID" value="XM_017124349.1"/>
</dbReference>
<evidence type="ECO:0000256" key="13">
    <source>
        <dbReference type="ARBA" id="ARBA00022989"/>
    </source>
</evidence>
<dbReference type="AlphaFoldDB" id="A0A6P4EXK3"/>
<dbReference type="InterPro" id="IPR001841">
    <property type="entry name" value="Znf_RING"/>
</dbReference>
<dbReference type="GO" id="GO:0016567">
    <property type="term" value="P:protein ubiquitination"/>
    <property type="evidence" value="ECO:0007669"/>
    <property type="project" value="UniProtKB-UniPathway"/>
</dbReference>
<evidence type="ECO:0000256" key="1">
    <source>
        <dbReference type="ARBA" id="ARBA00000900"/>
    </source>
</evidence>
<evidence type="ECO:0000256" key="16">
    <source>
        <dbReference type="SAM" id="MobiDB-lite"/>
    </source>
</evidence>
<feature type="region of interest" description="Disordered" evidence="16">
    <location>
        <begin position="567"/>
        <end position="600"/>
    </location>
</feature>
<reference evidence="21" key="1">
    <citation type="journal article" date="2021" name="Elife">
        <title>Highly contiguous assemblies of 101 drosophilid genomes.</title>
        <authorList>
            <person name="Kim B.Y."/>
            <person name="Wang J.R."/>
            <person name="Miller D.E."/>
            <person name="Barmina O."/>
            <person name="Delaney E."/>
            <person name="Thompson A."/>
            <person name="Comeault A.A."/>
            <person name="Peede D."/>
            <person name="D'Agostino E.R."/>
            <person name="Pelaez J."/>
            <person name="Aguilar J.M."/>
            <person name="Haji D."/>
            <person name="Matsunaga T."/>
            <person name="Armstrong E.E."/>
            <person name="Zych M."/>
            <person name="Ogawa Y."/>
            <person name="Stamenkovic-Radak M."/>
            <person name="Jelic M."/>
            <person name="Veselinovic M.S."/>
            <person name="Tanaskovic M."/>
            <person name="Eric P."/>
            <person name="Gao J.J."/>
            <person name="Katoh T.K."/>
            <person name="Toda M.J."/>
            <person name="Watabe H."/>
            <person name="Watada M."/>
            <person name="Davis J.S."/>
            <person name="Moyle L.C."/>
            <person name="Manoli G."/>
            <person name="Bertolini E."/>
            <person name="Kostal V."/>
            <person name="Hawley R.S."/>
            <person name="Takahashi A."/>
            <person name="Jones C.D."/>
            <person name="Price D.K."/>
            <person name="Whiteman N."/>
            <person name="Kopp A."/>
            <person name="Matute D.R."/>
            <person name="Petrov D.A."/>
        </authorList>
    </citation>
    <scope>NUCLEOTIDE SEQUENCE [LARGE SCALE GENOMIC DNA]</scope>
</reference>
<dbReference type="UniPathway" id="UPA00143"/>
<dbReference type="EnsemblMetazoa" id="XM_017124349.2">
    <property type="protein sequence ID" value="XP_016979838.1"/>
    <property type="gene ID" value="LOC108045128"/>
</dbReference>
<keyword evidence="18" id="KW-0732">Signal</keyword>
<evidence type="ECO:0000256" key="11">
    <source>
        <dbReference type="ARBA" id="ARBA00022824"/>
    </source>
</evidence>
<dbReference type="PROSITE" id="PS50089">
    <property type="entry name" value="ZF_RING_2"/>
    <property type="match status" value="1"/>
</dbReference>
<dbReference type="EnsemblMetazoa" id="XM_017124351.2">
    <property type="protein sequence ID" value="XP_016979840.1"/>
    <property type="gene ID" value="LOC108045128"/>
</dbReference>
<sequence length="623" mass="68971">MQLLLSSICMALTSAVIGNAYYQKQQFYPAVVYITKSNASMAVIYIQFFVIVFMFGKLLRKIFLGTLRAAEFEHLLERFWYALTETCLAFTVFRDDFNPRFVALFTVLLFLKSFHWLAEERVDFMERSPVLGWLFHIRVGSLLTLLGILDYVLLIHAYNSTLVRGPTVQLVFGFEYAILLTVIASTAIKYVLHAAEMRTDTPWENKAVFLLYTELVIGLIKVVLYILFVVIMAKIYALPMFVFRPMFFTIRNFRKALNDVIMSRRAIRNMNTLYPDATPEELRQSDNICIICREDMINHSKKLPCGHIFHTTCLRSWFQRQQTCPTCRLNILRTPAVISTAMPRAGDEAAAAAAGNAAPDAAGAQPAGGLPVPAPAAGVDGNQARANGPLLAGQALPPSFADLFGDANGLPNLARLSVPPPPVMPMLSPFMMPPQFGYFSPMPPPPIPLDLTKFTDEELRAMEGHQREQIEQRLKLLQNINLMLDSAGIMMSQYQTLASRLQLTAVPPASAAAPSVEGAAGSGVYDKPSTSATAMAQLEAHQVTPTATAPVAPPLPAEKVTIEDLGADADEDDVPSTATEAVSLPNSDADFEENSSELGELRKRRLKFLEERNRFANEHTQAE</sequence>
<feature type="transmembrane region" description="Helical" evidence="17">
    <location>
        <begin position="130"/>
        <end position="158"/>
    </location>
</feature>
<evidence type="ECO:0000256" key="18">
    <source>
        <dbReference type="SAM" id="SignalP"/>
    </source>
</evidence>
<organism evidence="22">
    <name type="scientific">Drosophila rhopaloa</name>
    <name type="common">Fruit fly</name>
    <dbReference type="NCBI Taxonomy" id="1041015"/>
    <lineage>
        <taxon>Eukaryota</taxon>
        <taxon>Metazoa</taxon>
        <taxon>Ecdysozoa</taxon>
        <taxon>Arthropoda</taxon>
        <taxon>Hexapoda</taxon>
        <taxon>Insecta</taxon>
        <taxon>Pterygota</taxon>
        <taxon>Neoptera</taxon>
        <taxon>Endopterygota</taxon>
        <taxon>Diptera</taxon>
        <taxon>Brachycera</taxon>
        <taxon>Muscomorpha</taxon>
        <taxon>Ephydroidea</taxon>
        <taxon>Drosophilidae</taxon>
        <taxon>Drosophila</taxon>
        <taxon>Sophophora</taxon>
    </lineage>
</organism>
<dbReference type="InterPro" id="IPR058051">
    <property type="entry name" value="Znf_RING_synoviolin"/>
</dbReference>
<gene>
    <name evidence="22 23" type="primary">LOC108045128</name>
    <name evidence="20" type="synonym">108045128</name>
</gene>